<dbReference type="AlphaFoldDB" id="N6U854"/>
<evidence type="ECO:0000256" key="1">
    <source>
        <dbReference type="SAM" id="MobiDB-lite"/>
    </source>
</evidence>
<dbReference type="EMBL" id="AQHN01000069">
    <property type="protein sequence ID" value="ENN86423.1"/>
    <property type="molecule type" value="Genomic_DNA"/>
</dbReference>
<gene>
    <name evidence="2" type="ORF">RHSP_83324</name>
</gene>
<organism evidence="2 3">
    <name type="scientific">Rhizobium freirei PRF 81</name>
    <dbReference type="NCBI Taxonomy" id="363754"/>
    <lineage>
        <taxon>Bacteria</taxon>
        <taxon>Pseudomonadati</taxon>
        <taxon>Pseudomonadota</taxon>
        <taxon>Alphaproteobacteria</taxon>
        <taxon>Hyphomicrobiales</taxon>
        <taxon>Rhizobiaceae</taxon>
        <taxon>Rhizobium/Agrobacterium group</taxon>
        <taxon>Rhizobium</taxon>
    </lineage>
</organism>
<proteinExistence type="predicted"/>
<keyword evidence="3" id="KW-1185">Reference proteome</keyword>
<reference evidence="2 3" key="1">
    <citation type="journal article" date="2012" name="BMC Genomics">
        <title>Genomic basis of broad host range and environmental adaptability of Rhizobium tropici CIAT 899 and Rhizobium sp. PRF 81 which are used in inoculants for common bean (Phaseolus vulgaris L.).</title>
        <authorList>
            <person name="Ormeno-Orrillo E."/>
            <person name="Menna P."/>
            <person name="Almeida L.G."/>
            <person name="Ollero F.J."/>
            <person name="Nicolas M.F."/>
            <person name="Pains Rodrigues E."/>
            <person name="Shigueyoshi Nakatani A."/>
            <person name="Silva Batista J.S."/>
            <person name="Oliveira Chueire L.M."/>
            <person name="Souza R.C."/>
            <person name="Ribeiro Vasconcelos A.T."/>
            <person name="Megias M."/>
            <person name="Hungria M."/>
            <person name="Martinez-Romero E."/>
        </authorList>
    </citation>
    <scope>NUCLEOTIDE SEQUENCE [LARGE SCALE GENOMIC DNA]</scope>
    <source>
        <strain evidence="2 3">PRF 81</strain>
    </source>
</reference>
<name>N6U854_9HYPH</name>
<comment type="caution">
    <text evidence="2">The sequence shown here is derived from an EMBL/GenBank/DDBJ whole genome shotgun (WGS) entry which is preliminary data.</text>
</comment>
<feature type="region of interest" description="Disordered" evidence="1">
    <location>
        <begin position="47"/>
        <end position="87"/>
    </location>
</feature>
<evidence type="ECO:0000313" key="2">
    <source>
        <dbReference type="EMBL" id="ENN86423.1"/>
    </source>
</evidence>
<sequence>MKCFPNFGQRALEFSGVEAQFGGGADEPFMSEIGALLPMAHCDQDARKIEPLRSSDPMLGRQRADPEEKRGPVNDVNAEEKPEAQYP</sequence>
<evidence type="ECO:0000313" key="3">
    <source>
        <dbReference type="Proteomes" id="UP000012429"/>
    </source>
</evidence>
<dbReference type="Proteomes" id="UP000012429">
    <property type="component" value="Unassembled WGS sequence"/>
</dbReference>
<dbReference type="PATRIC" id="fig|363754.4.peg.3858"/>
<accession>N6U854</accession>
<feature type="compositionally biased region" description="Basic and acidic residues" evidence="1">
    <location>
        <begin position="62"/>
        <end position="87"/>
    </location>
</feature>
<protein>
    <submittedName>
        <fullName evidence="2">Uncharacterized protein</fullName>
    </submittedName>
</protein>